<evidence type="ECO:0000313" key="1">
    <source>
        <dbReference type="EMBL" id="JAD53836.1"/>
    </source>
</evidence>
<organism evidence="1">
    <name type="scientific">Arundo donax</name>
    <name type="common">Giant reed</name>
    <name type="synonym">Donax arundinaceus</name>
    <dbReference type="NCBI Taxonomy" id="35708"/>
    <lineage>
        <taxon>Eukaryota</taxon>
        <taxon>Viridiplantae</taxon>
        <taxon>Streptophyta</taxon>
        <taxon>Embryophyta</taxon>
        <taxon>Tracheophyta</taxon>
        <taxon>Spermatophyta</taxon>
        <taxon>Magnoliopsida</taxon>
        <taxon>Liliopsida</taxon>
        <taxon>Poales</taxon>
        <taxon>Poaceae</taxon>
        <taxon>PACMAD clade</taxon>
        <taxon>Arundinoideae</taxon>
        <taxon>Arundineae</taxon>
        <taxon>Arundo</taxon>
    </lineage>
</organism>
<reference evidence="1" key="1">
    <citation type="submission" date="2014-09" db="EMBL/GenBank/DDBJ databases">
        <authorList>
            <person name="Magalhaes I.L.F."/>
            <person name="Oliveira U."/>
            <person name="Santos F.R."/>
            <person name="Vidigal T.H.D.A."/>
            <person name="Brescovit A.D."/>
            <person name="Santos A.J."/>
        </authorList>
    </citation>
    <scope>NUCLEOTIDE SEQUENCE</scope>
    <source>
        <tissue evidence="1">Shoot tissue taken approximately 20 cm above the soil surface</tissue>
    </source>
</reference>
<proteinExistence type="predicted"/>
<accession>A0A0A9ARR9</accession>
<dbReference type="AlphaFoldDB" id="A0A0A9ARR9"/>
<name>A0A0A9ARR9_ARUDO</name>
<reference evidence="1" key="2">
    <citation type="journal article" date="2015" name="Data Brief">
        <title>Shoot transcriptome of the giant reed, Arundo donax.</title>
        <authorList>
            <person name="Barrero R.A."/>
            <person name="Guerrero F.D."/>
            <person name="Moolhuijzen P."/>
            <person name="Goolsby J.A."/>
            <person name="Tidwell J."/>
            <person name="Bellgard S.E."/>
            <person name="Bellgard M.I."/>
        </authorList>
    </citation>
    <scope>NUCLEOTIDE SEQUENCE</scope>
    <source>
        <tissue evidence="1">Shoot tissue taken approximately 20 cm above the soil surface</tissue>
    </source>
</reference>
<protein>
    <submittedName>
        <fullName evidence="1">Uncharacterized protein</fullName>
    </submittedName>
</protein>
<sequence length="35" mass="4169">MAKIRKRKTRDVNQVKCIKDGTDQLLVKDKKIKNR</sequence>
<dbReference type="EMBL" id="GBRH01244059">
    <property type="protein sequence ID" value="JAD53836.1"/>
    <property type="molecule type" value="Transcribed_RNA"/>
</dbReference>